<reference evidence="7" key="1">
    <citation type="submission" date="2020-10" db="EMBL/GenBank/DDBJ databases">
        <authorList>
            <person name="Gilroy R."/>
        </authorList>
    </citation>
    <scope>NUCLEOTIDE SEQUENCE</scope>
    <source>
        <strain evidence="7">B1-20833</strain>
    </source>
</reference>
<evidence type="ECO:0000256" key="4">
    <source>
        <dbReference type="ARBA" id="ARBA00023239"/>
    </source>
</evidence>
<dbReference type="GO" id="GO:0047804">
    <property type="term" value="F:cysteine-S-conjugate beta-lyase activity"/>
    <property type="evidence" value="ECO:0007669"/>
    <property type="project" value="UniProtKB-EC"/>
</dbReference>
<dbReference type="NCBIfam" id="TIGR04350">
    <property type="entry name" value="C_S_lyase_PatB"/>
    <property type="match status" value="1"/>
</dbReference>
<sequence length="394" mass="43993">MKYNFDEIVPRRGTGSVKWDGAEQEGVIPMWVADMDFRTAPAIIDAVESRAQHGIFGYTRVPDAYYQAVIGWFGRRHGFRIEKDWIIYVPGVVPALSAIIKAMTSPGDKVILQTPVYNCFFSSVRNNGCEVYSSPLVYRDVMYSIDFDDLERKAADPEATLMILCNPHNPGGRVWTREELTRIGEICLRHNVFVIADEIHCELTFPGHDYTPFASISGEFLMHSATCSSPSKAFNTAGLQIANIVCADPAARARIDRAVNINEVCDVNPFGVAGLIAAYNESGDWLDQLKVYIYDNYIYLKDFFAQKLPEFPILPLEGTYLVWVDCSVLGIGSQKIEDSLLSGQKLWINAGIHYGEDGDRFIRVNIACPRKTLQEGLSRLEAGLKDLLVQASAL</sequence>
<accession>A0A9D9HI55</accession>
<dbReference type="SUPFAM" id="SSF53383">
    <property type="entry name" value="PLP-dependent transferases"/>
    <property type="match status" value="1"/>
</dbReference>
<dbReference type="PANTHER" id="PTHR43525">
    <property type="entry name" value="PROTEIN MALY"/>
    <property type="match status" value="1"/>
</dbReference>
<keyword evidence="7" id="KW-0032">Aminotransferase</keyword>
<evidence type="ECO:0000256" key="5">
    <source>
        <dbReference type="ARBA" id="ARBA00037974"/>
    </source>
</evidence>
<evidence type="ECO:0000256" key="3">
    <source>
        <dbReference type="ARBA" id="ARBA00022898"/>
    </source>
</evidence>
<evidence type="ECO:0000256" key="2">
    <source>
        <dbReference type="ARBA" id="ARBA00012224"/>
    </source>
</evidence>
<dbReference type="CDD" id="cd00609">
    <property type="entry name" value="AAT_like"/>
    <property type="match status" value="1"/>
</dbReference>
<evidence type="ECO:0000313" key="7">
    <source>
        <dbReference type="EMBL" id="MBO8452249.1"/>
    </source>
</evidence>
<dbReference type="InterPro" id="IPR027619">
    <property type="entry name" value="C-S_lyase_PatB-like"/>
</dbReference>
<keyword evidence="4" id="KW-0456">Lyase</keyword>
<dbReference type="Gene3D" id="3.40.640.10">
    <property type="entry name" value="Type I PLP-dependent aspartate aminotransferase-like (Major domain)"/>
    <property type="match status" value="1"/>
</dbReference>
<proteinExistence type="inferred from homology"/>
<dbReference type="InterPro" id="IPR015421">
    <property type="entry name" value="PyrdxlP-dep_Trfase_major"/>
</dbReference>
<dbReference type="InterPro" id="IPR051798">
    <property type="entry name" value="Class-II_PLP-Dep_Aminotrans"/>
</dbReference>
<dbReference type="Pfam" id="PF00155">
    <property type="entry name" value="Aminotran_1_2"/>
    <property type="match status" value="1"/>
</dbReference>
<comment type="cofactor">
    <cofactor evidence="1">
        <name>pyridoxal 5'-phosphate</name>
        <dbReference type="ChEBI" id="CHEBI:597326"/>
    </cofactor>
</comment>
<dbReference type="EC" id="4.4.1.13" evidence="2"/>
<dbReference type="EMBL" id="JADIMI010000050">
    <property type="protein sequence ID" value="MBO8452249.1"/>
    <property type="molecule type" value="Genomic_DNA"/>
</dbReference>
<reference evidence="7" key="2">
    <citation type="journal article" date="2021" name="PeerJ">
        <title>Extensive microbial diversity within the chicken gut microbiome revealed by metagenomics and culture.</title>
        <authorList>
            <person name="Gilroy R."/>
            <person name="Ravi A."/>
            <person name="Getino M."/>
            <person name="Pursley I."/>
            <person name="Horton D.L."/>
            <person name="Alikhan N.F."/>
            <person name="Baker D."/>
            <person name="Gharbi K."/>
            <person name="Hall N."/>
            <person name="Watson M."/>
            <person name="Adriaenssens E.M."/>
            <person name="Foster-Nyarko E."/>
            <person name="Jarju S."/>
            <person name="Secka A."/>
            <person name="Antonio M."/>
            <person name="Oren A."/>
            <person name="Chaudhuri R.R."/>
            <person name="La Ragione R."/>
            <person name="Hildebrand F."/>
            <person name="Pallen M.J."/>
        </authorList>
    </citation>
    <scope>NUCLEOTIDE SEQUENCE</scope>
    <source>
        <strain evidence="7">B1-20833</strain>
    </source>
</reference>
<dbReference type="PANTHER" id="PTHR43525:SF1">
    <property type="entry name" value="PROTEIN MALY"/>
    <property type="match status" value="1"/>
</dbReference>
<dbReference type="InterPro" id="IPR015424">
    <property type="entry name" value="PyrdxlP-dep_Trfase"/>
</dbReference>
<comment type="caution">
    <text evidence="7">The sequence shown here is derived from an EMBL/GenBank/DDBJ whole genome shotgun (WGS) entry which is preliminary data.</text>
</comment>
<dbReference type="AlphaFoldDB" id="A0A9D9HI55"/>
<name>A0A9D9HI55_9BACT</name>
<evidence type="ECO:0000259" key="6">
    <source>
        <dbReference type="Pfam" id="PF00155"/>
    </source>
</evidence>
<feature type="domain" description="Aminotransferase class I/classII large" evidence="6">
    <location>
        <begin position="33"/>
        <end position="380"/>
    </location>
</feature>
<dbReference type="Proteomes" id="UP000823661">
    <property type="component" value="Unassembled WGS sequence"/>
</dbReference>
<keyword evidence="3" id="KW-0663">Pyridoxal phosphate</keyword>
<evidence type="ECO:0000313" key="8">
    <source>
        <dbReference type="Proteomes" id="UP000823661"/>
    </source>
</evidence>
<keyword evidence="7" id="KW-0808">Transferase</keyword>
<dbReference type="InterPro" id="IPR015422">
    <property type="entry name" value="PyrdxlP-dep_Trfase_small"/>
</dbReference>
<organism evidence="7 8">
    <name type="scientific">Candidatus Cryptobacteroides intestinavium</name>
    <dbReference type="NCBI Taxonomy" id="2840766"/>
    <lineage>
        <taxon>Bacteria</taxon>
        <taxon>Pseudomonadati</taxon>
        <taxon>Bacteroidota</taxon>
        <taxon>Bacteroidia</taxon>
        <taxon>Bacteroidales</taxon>
        <taxon>Candidatus Cryptobacteroides</taxon>
    </lineage>
</organism>
<dbReference type="GO" id="GO:0008483">
    <property type="term" value="F:transaminase activity"/>
    <property type="evidence" value="ECO:0007669"/>
    <property type="project" value="UniProtKB-KW"/>
</dbReference>
<dbReference type="InterPro" id="IPR004839">
    <property type="entry name" value="Aminotransferase_I/II_large"/>
</dbReference>
<protein>
    <recommendedName>
        <fullName evidence="2">cysteine-S-conjugate beta-lyase</fullName>
        <ecNumber evidence="2">4.4.1.13</ecNumber>
    </recommendedName>
</protein>
<gene>
    <name evidence="7" type="ORF">IAC06_05130</name>
</gene>
<evidence type="ECO:0000256" key="1">
    <source>
        <dbReference type="ARBA" id="ARBA00001933"/>
    </source>
</evidence>
<dbReference type="GO" id="GO:0030170">
    <property type="term" value="F:pyridoxal phosphate binding"/>
    <property type="evidence" value="ECO:0007669"/>
    <property type="project" value="InterPro"/>
</dbReference>
<comment type="similarity">
    <text evidence="5">Belongs to the class-II pyridoxal-phosphate-dependent aminotransferase family. MalY/PatB cystathionine beta-lyase subfamily.</text>
</comment>
<dbReference type="Gene3D" id="3.90.1150.10">
    <property type="entry name" value="Aspartate Aminotransferase, domain 1"/>
    <property type="match status" value="1"/>
</dbReference>